<evidence type="ECO:0000313" key="2">
    <source>
        <dbReference type="Proteomes" id="UP000783253"/>
    </source>
</evidence>
<organism evidence="1 2">
    <name type="scientific">Qipengyuania polymorpha</name>
    <dbReference type="NCBI Taxonomy" id="2867234"/>
    <lineage>
        <taxon>Bacteria</taxon>
        <taxon>Pseudomonadati</taxon>
        <taxon>Pseudomonadota</taxon>
        <taxon>Alphaproteobacteria</taxon>
        <taxon>Sphingomonadales</taxon>
        <taxon>Erythrobacteraceae</taxon>
        <taxon>Qipengyuania</taxon>
    </lineage>
</organism>
<dbReference type="Proteomes" id="UP000783253">
    <property type="component" value="Unassembled WGS sequence"/>
</dbReference>
<dbReference type="RefSeq" id="WP_221572667.1">
    <property type="nucleotide sequence ID" value="NZ_JAIGNK010000001.1"/>
</dbReference>
<reference evidence="1 2" key="1">
    <citation type="submission" date="2021-08" db="EMBL/GenBank/DDBJ databases">
        <title>Comparative Genomics Analysis of the Genus Qipengyuania Reveals Extensive Genetic Diversity and Metabolic Versatility, Including the Description of Fifteen Novel Species.</title>
        <authorList>
            <person name="Liu Y."/>
        </authorList>
    </citation>
    <scope>NUCLEOTIDE SEQUENCE [LARGE SCALE GENOMIC DNA]</scope>
    <source>
        <strain evidence="1 2">1NDH17</strain>
    </source>
</reference>
<gene>
    <name evidence="1" type="ORF">K3152_03755</name>
</gene>
<keyword evidence="2" id="KW-1185">Reference proteome</keyword>
<protein>
    <submittedName>
        <fullName evidence="1">Uncharacterized protein</fullName>
    </submittedName>
</protein>
<name>A0ABS7IV78_9SPHN</name>
<evidence type="ECO:0000313" key="1">
    <source>
        <dbReference type="EMBL" id="MBX7457353.1"/>
    </source>
</evidence>
<comment type="caution">
    <text evidence="1">The sequence shown here is derived from an EMBL/GenBank/DDBJ whole genome shotgun (WGS) entry which is preliminary data.</text>
</comment>
<dbReference type="EMBL" id="JAIGNK010000001">
    <property type="protein sequence ID" value="MBX7457353.1"/>
    <property type="molecule type" value="Genomic_DNA"/>
</dbReference>
<sequence>MDNIAVWALGGAGLLGFAAYAAAPGSDGKVLVEATKARAIAALDGHSEDVFGTGLGGLRISSQRLTGDKARVDIRRINTEHEISCHVTITPADETHVTLETDCLAPVSDEEPNKRRDAALKIITPVAREFAVAAIEERKYETSGVVDDMMAGIHDREIGVRGDLGY</sequence>
<accession>A0ABS7IV78</accession>
<proteinExistence type="predicted"/>